<feature type="transmembrane region" description="Helical" evidence="1">
    <location>
        <begin position="6"/>
        <end position="24"/>
    </location>
</feature>
<keyword evidence="1" id="KW-1133">Transmembrane helix</keyword>
<name>A0ABD0PGA3_CIRMR</name>
<keyword evidence="3" id="KW-1185">Reference proteome</keyword>
<proteinExistence type="predicted"/>
<evidence type="ECO:0000313" key="3">
    <source>
        <dbReference type="Proteomes" id="UP001529510"/>
    </source>
</evidence>
<organism evidence="2 3">
    <name type="scientific">Cirrhinus mrigala</name>
    <name type="common">Mrigala</name>
    <dbReference type="NCBI Taxonomy" id="683832"/>
    <lineage>
        <taxon>Eukaryota</taxon>
        <taxon>Metazoa</taxon>
        <taxon>Chordata</taxon>
        <taxon>Craniata</taxon>
        <taxon>Vertebrata</taxon>
        <taxon>Euteleostomi</taxon>
        <taxon>Actinopterygii</taxon>
        <taxon>Neopterygii</taxon>
        <taxon>Teleostei</taxon>
        <taxon>Ostariophysi</taxon>
        <taxon>Cypriniformes</taxon>
        <taxon>Cyprinidae</taxon>
        <taxon>Labeoninae</taxon>
        <taxon>Labeonini</taxon>
        <taxon>Cirrhinus</taxon>
    </lineage>
</organism>
<feature type="non-terminal residue" evidence="2">
    <location>
        <position position="63"/>
    </location>
</feature>
<evidence type="ECO:0000256" key="1">
    <source>
        <dbReference type="SAM" id="Phobius"/>
    </source>
</evidence>
<sequence length="63" mass="7374">IYLVSVPFVLLCLYLSFYVMMVYFDMEHWAISIYNESPNFATSILLFVPSIIYAVVIEIMNLL</sequence>
<dbReference type="AlphaFoldDB" id="A0ABD0PGA3"/>
<evidence type="ECO:0000313" key="2">
    <source>
        <dbReference type="EMBL" id="KAL0172780.1"/>
    </source>
</evidence>
<accession>A0ABD0PGA3</accession>
<dbReference type="Proteomes" id="UP001529510">
    <property type="component" value="Unassembled WGS sequence"/>
</dbReference>
<feature type="non-terminal residue" evidence="2">
    <location>
        <position position="1"/>
    </location>
</feature>
<dbReference type="EMBL" id="JAMKFB020000016">
    <property type="protein sequence ID" value="KAL0172780.1"/>
    <property type="molecule type" value="Genomic_DNA"/>
</dbReference>
<keyword evidence="1" id="KW-0812">Transmembrane</keyword>
<protein>
    <submittedName>
        <fullName evidence="2">Uncharacterized protein</fullName>
    </submittedName>
</protein>
<comment type="caution">
    <text evidence="2">The sequence shown here is derived from an EMBL/GenBank/DDBJ whole genome shotgun (WGS) entry which is preliminary data.</text>
</comment>
<gene>
    <name evidence="2" type="ORF">M9458_033091</name>
</gene>
<reference evidence="2 3" key="1">
    <citation type="submission" date="2024-05" db="EMBL/GenBank/DDBJ databases">
        <title>Genome sequencing and assembly of Indian major carp, Cirrhinus mrigala (Hamilton, 1822).</title>
        <authorList>
            <person name="Mohindra V."/>
            <person name="Chowdhury L.M."/>
            <person name="Lal K."/>
            <person name="Jena J.K."/>
        </authorList>
    </citation>
    <scope>NUCLEOTIDE SEQUENCE [LARGE SCALE GENOMIC DNA]</scope>
    <source>
        <strain evidence="2">CM1030</strain>
        <tissue evidence="2">Blood</tissue>
    </source>
</reference>
<keyword evidence="1" id="KW-0472">Membrane</keyword>
<feature type="transmembrane region" description="Helical" evidence="1">
    <location>
        <begin position="44"/>
        <end position="62"/>
    </location>
</feature>